<comment type="caution">
    <text evidence="6">The sequence shown here is derived from an EMBL/GenBank/DDBJ whole genome shotgun (WGS) entry which is preliminary data.</text>
</comment>
<proteinExistence type="predicted"/>
<dbReference type="OrthoDB" id="668540at2759"/>
<feature type="compositionally biased region" description="Polar residues" evidence="4">
    <location>
        <begin position="796"/>
        <end position="847"/>
    </location>
</feature>
<dbReference type="STRING" id="158607.A0A2P5HVL4"/>
<dbReference type="InterPro" id="IPR033133">
    <property type="entry name" value="PUM-HD"/>
</dbReference>
<name>A0A2P5HVL4_DIAHE</name>
<dbReference type="SMART" id="SM00025">
    <property type="entry name" value="Pumilio"/>
    <property type="match status" value="8"/>
</dbReference>
<dbReference type="Proteomes" id="UP000094444">
    <property type="component" value="Unassembled WGS sequence"/>
</dbReference>
<dbReference type="PANTHER" id="PTHR12537:SF12">
    <property type="entry name" value="MATERNAL PROTEIN PUMILIO"/>
    <property type="match status" value="1"/>
</dbReference>
<dbReference type="PANTHER" id="PTHR12537">
    <property type="entry name" value="RNA BINDING PROTEIN PUMILIO-RELATED"/>
    <property type="match status" value="1"/>
</dbReference>
<feature type="repeat" description="Pumilio" evidence="3">
    <location>
        <begin position="503"/>
        <end position="538"/>
    </location>
</feature>
<dbReference type="InParanoid" id="A0A2P5HVL4"/>
<dbReference type="InterPro" id="IPR011989">
    <property type="entry name" value="ARM-like"/>
</dbReference>
<feature type="region of interest" description="Disordered" evidence="4">
    <location>
        <begin position="191"/>
        <end position="261"/>
    </location>
</feature>
<feature type="compositionally biased region" description="Polar residues" evidence="4">
    <location>
        <begin position="203"/>
        <end position="222"/>
    </location>
</feature>
<evidence type="ECO:0000256" key="2">
    <source>
        <dbReference type="ARBA" id="ARBA00024893"/>
    </source>
</evidence>
<dbReference type="Gene3D" id="1.25.10.10">
    <property type="entry name" value="Leucine-rich Repeat Variant"/>
    <property type="match status" value="1"/>
</dbReference>
<dbReference type="GO" id="GO:0003730">
    <property type="term" value="F:mRNA 3'-UTR binding"/>
    <property type="evidence" value="ECO:0007669"/>
    <property type="project" value="TreeGrafter"/>
</dbReference>
<gene>
    <name evidence="6" type="ORF">DHEL01_v207315</name>
</gene>
<dbReference type="InterPro" id="IPR033712">
    <property type="entry name" value="Pumilio_RNA-bd"/>
</dbReference>
<feature type="region of interest" description="Disordered" evidence="4">
    <location>
        <begin position="362"/>
        <end position="382"/>
    </location>
</feature>
<organism evidence="6 7">
    <name type="scientific">Diaporthe helianthi</name>
    <dbReference type="NCBI Taxonomy" id="158607"/>
    <lineage>
        <taxon>Eukaryota</taxon>
        <taxon>Fungi</taxon>
        <taxon>Dikarya</taxon>
        <taxon>Ascomycota</taxon>
        <taxon>Pezizomycotina</taxon>
        <taxon>Sordariomycetes</taxon>
        <taxon>Sordariomycetidae</taxon>
        <taxon>Diaporthales</taxon>
        <taxon>Diaporthaceae</taxon>
        <taxon>Diaporthe</taxon>
    </lineage>
</organism>
<dbReference type="SUPFAM" id="SSF48371">
    <property type="entry name" value="ARM repeat"/>
    <property type="match status" value="1"/>
</dbReference>
<feature type="domain" description="PUM-HD" evidence="5">
    <location>
        <begin position="444"/>
        <end position="788"/>
    </location>
</feature>
<protein>
    <submittedName>
        <fullName evidence="6">Pumilio domain-containing protein</fullName>
    </submittedName>
</protein>
<dbReference type="GO" id="GO:0000288">
    <property type="term" value="P:nuclear-transcribed mRNA catabolic process, deadenylation-dependent decay"/>
    <property type="evidence" value="ECO:0007669"/>
    <property type="project" value="TreeGrafter"/>
</dbReference>
<feature type="compositionally biased region" description="Polar residues" evidence="4">
    <location>
        <begin position="71"/>
        <end position="86"/>
    </location>
</feature>
<dbReference type="PROSITE" id="PS50303">
    <property type="entry name" value="PUM_HD"/>
    <property type="match status" value="1"/>
</dbReference>
<feature type="region of interest" description="Disordered" evidence="4">
    <location>
        <begin position="796"/>
        <end position="877"/>
    </location>
</feature>
<feature type="repeat" description="Pumilio" evidence="3">
    <location>
        <begin position="611"/>
        <end position="646"/>
    </location>
</feature>
<accession>A0A2P5HVL4</accession>
<sequence length="877" mass="96374">MDNTQTIHGQQPNRNSRPTNLFNSLLNSTAQGGAGSIWSQNPMTDNLSSRDNSGIAGAYKNWDMEGAKLTQPTAAGQPLHSTQRQLSIGGPEANRWPSGLGNWPSQDNVQSRPNPSRTNSPPSAFQNNSNTSPSFNPGRMTNGQSNTFPTTLAHASSGIISRGSISGPQAGRVNSFQSGFAGFARNNSGTSAFDDGVAPRDSGLQSSRHPESESTVQYNSDVSGFPQAIPSHTRHASRPSLSAASSSYYQQQQPSRSQSLNPQLDDAALEAARQSLARNMPNNSPAPRFNTAQASTPAPSQVLRWGDWTPGNGIGQAFPQGSRRESLAMSINQSAMNSPRAFGSARPVEPWGSPAPAVDLDALSGLPRSQGQLPRPPYTDPSYGQVGPNPLSELQAQAQAQLMHSVYLQNYTMQAQPYYAAPTAPAAYGGRPGRTRNPFEGFKATPQLLEEFKKTSKGANKKWQLRDIFGFVVDFAGDQQGSRFLQEKIPGANSDDKERVFQEIIVNANQMMTDVFGNYIIQKLFEYGTLAQKKTLALKMKRSAVELSFNIYGCRCVQEAFNYILVEQQVELAKELETDLLRLMQGVHSNHVIQKIIQKLPREHIDFVYNGIRGKVFMLSTHNYACRVIQRMLEEGTEDDKALILDEFLRDAHKLVPDEWGNYVTQIVLKVGGPKARAEIIRLCIDQFLVFSKQKHASNVMEHCIELGEPDDRLEMYNLIMNTRTEDGSGLLQAMWKDQYANYVVQKLCFHLRGVEQETLIRESRPYYLSRKKPSRPDEKWAAFENLMSQFRASASRQGSVSSANGDLNGATASRPSSQSDMNSAMPTPALTTGGNSPRTSSSQATNDGPADADTRQPLQDLLHKFGETGLQEKESA</sequence>
<feature type="repeat" description="Pumilio" evidence="3">
    <location>
        <begin position="647"/>
        <end position="682"/>
    </location>
</feature>
<dbReference type="Pfam" id="PF00806">
    <property type="entry name" value="PUF"/>
    <property type="match status" value="7"/>
</dbReference>
<dbReference type="CDD" id="cd07920">
    <property type="entry name" value="Pumilio"/>
    <property type="match status" value="1"/>
</dbReference>
<feature type="compositionally biased region" description="Polar residues" evidence="4">
    <location>
        <begin position="124"/>
        <end position="151"/>
    </location>
</feature>
<dbReference type="InterPro" id="IPR016024">
    <property type="entry name" value="ARM-type_fold"/>
</dbReference>
<dbReference type="EMBL" id="MAVT02000654">
    <property type="protein sequence ID" value="POS74293.1"/>
    <property type="molecule type" value="Genomic_DNA"/>
</dbReference>
<dbReference type="InterPro" id="IPR001313">
    <property type="entry name" value="Pumilio_RNA-bd_rpt"/>
</dbReference>
<evidence type="ECO:0000256" key="1">
    <source>
        <dbReference type="ARBA" id="ARBA00022737"/>
    </source>
</evidence>
<feature type="compositionally biased region" description="Low complexity" evidence="4">
    <location>
        <begin position="111"/>
        <end position="123"/>
    </location>
</feature>
<comment type="function">
    <text evidence="2">RNA-binding nucleolar protein required for pre-rRNA processing. Involved in production of 18S rRNA and assembly of small ribosomal subunit.</text>
</comment>
<feature type="region of interest" description="Disordered" evidence="4">
    <location>
        <begin position="1"/>
        <end position="28"/>
    </location>
</feature>
<feature type="region of interest" description="Disordered" evidence="4">
    <location>
        <begin position="71"/>
        <end position="151"/>
    </location>
</feature>
<dbReference type="AlphaFoldDB" id="A0A2P5HVL4"/>
<dbReference type="PROSITE" id="PS50302">
    <property type="entry name" value="PUM"/>
    <property type="match status" value="5"/>
</dbReference>
<feature type="repeat" description="Pumilio" evidence="3">
    <location>
        <begin position="467"/>
        <end position="502"/>
    </location>
</feature>
<evidence type="ECO:0000259" key="5">
    <source>
        <dbReference type="PROSITE" id="PS50303"/>
    </source>
</evidence>
<feature type="region of interest" description="Disordered" evidence="4">
    <location>
        <begin position="33"/>
        <end position="52"/>
    </location>
</feature>
<feature type="compositionally biased region" description="Low complexity" evidence="4">
    <location>
        <begin position="238"/>
        <end position="260"/>
    </location>
</feature>
<dbReference type="GO" id="GO:0005737">
    <property type="term" value="C:cytoplasm"/>
    <property type="evidence" value="ECO:0007669"/>
    <property type="project" value="TreeGrafter"/>
</dbReference>
<evidence type="ECO:0000256" key="3">
    <source>
        <dbReference type="PROSITE-ProRule" id="PRU00317"/>
    </source>
</evidence>
<keyword evidence="1" id="KW-0677">Repeat</keyword>
<keyword evidence="7" id="KW-1185">Reference proteome</keyword>
<feature type="compositionally biased region" description="Basic and acidic residues" evidence="4">
    <location>
        <begin position="862"/>
        <end position="877"/>
    </location>
</feature>
<evidence type="ECO:0000313" key="7">
    <source>
        <dbReference type="Proteomes" id="UP000094444"/>
    </source>
</evidence>
<evidence type="ECO:0000256" key="4">
    <source>
        <dbReference type="SAM" id="MobiDB-lite"/>
    </source>
</evidence>
<reference evidence="6" key="1">
    <citation type="submission" date="2017-09" db="EMBL/GenBank/DDBJ databases">
        <title>Polyketide synthases of a Diaporthe helianthi virulent isolate.</title>
        <authorList>
            <person name="Baroncelli R."/>
        </authorList>
    </citation>
    <scope>NUCLEOTIDE SEQUENCE [LARGE SCALE GENOMIC DNA]</scope>
    <source>
        <strain evidence="6">7/96</strain>
    </source>
</reference>
<evidence type="ECO:0000313" key="6">
    <source>
        <dbReference type="EMBL" id="POS74293.1"/>
    </source>
</evidence>
<feature type="region of interest" description="Disordered" evidence="4">
    <location>
        <begin position="338"/>
        <end position="357"/>
    </location>
</feature>
<feature type="repeat" description="Pumilio" evidence="3">
    <location>
        <begin position="575"/>
        <end position="610"/>
    </location>
</feature>